<dbReference type="AlphaFoldDB" id="A0A7W8UCM3"/>
<evidence type="ECO:0000313" key="3">
    <source>
        <dbReference type="Proteomes" id="UP000585507"/>
    </source>
</evidence>
<keyword evidence="3" id="KW-1185">Reference proteome</keyword>
<sequence length="155" mass="17069">MMFRNRSGLLATVILPFLGFYAHAFESGKRIEIAGPVSAEIIRVIDGDTILVAARPWPQQTMEVYVRLRGIDAPELKSSCAAVRDAGRQARAALSDLTRDQHDIQLMRISGDKYFGRVVADISFSDGRNPAQEMLTAGYVAPYDGGRKTENCSSF</sequence>
<dbReference type="RefSeq" id="WP_018328361.1">
    <property type="nucleotide sequence ID" value="NZ_JACHBK010000007.1"/>
</dbReference>
<dbReference type="SMART" id="SM00318">
    <property type="entry name" value="SNc"/>
    <property type="match status" value="1"/>
</dbReference>
<keyword evidence="2" id="KW-0255">Endonuclease</keyword>
<keyword evidence="2" id="KW-0540">Nuclease</keyword>
<gene>
    <name evidence="2" type="ORF">GGD55_003574</name>
</gene>
<name>A0A7W8UCM3_9HYPH</name>
<reference evidence="2 3" key="1">
    <citation type="submission" date="2020-08" db="EMBL/GenBank/DDBJ databases">
        <title>Genomic Encyclopedia of Type Strains, Phase IV (KMG-V): Genome sequencing to study the core and pangenomes of soil and plant-associated prokaryotes.</title>
        <authorList>
            <person name="Whitman W."/>
        </authorList>
    </citation>
    <scope>NUCLEOTIDE SEQUENCE [LARGE SCALE GENOMIC DNA]</scope>
    <source>
        <strain evidence="2 3">SEMIA 4084</strain>
    </source>
</reference>
<dbReference type="SUPFAM" id="SSF50199">
    <property type="entry name" value="Staphylococcal nuclease"/>
    <property type="match status" value="1"/>
</dbReference>
<evidence type="ECO:0000313" key="2">
    <source>
        <dbReference type="EMBL" id="MBB5536863.1"/>
    </source>
</evidence>
<dbReference type="PROSITE" id="PS50830">
    <property type="entry name" value="TNASE_3"/>
    <property type="match status" value="1"/>
</dbReference>
<dbReference type="Proteomes" id="UP000585507">
    <property type="component" value="Unassembled WGS sequence"/>
</dbReference>
<comment type="caution">
    <text evidence="2">The sequence shown here is derived from an EMBL/GenBank/DDBJ whole genome shotgun (WGS) entry which is preliminary data.</text>
</comment>
<dbReference type="Pfam" id="PF00565">
    <property type="entry name" value="SNase"/>
    <property type="match status" value="1"/>
</dbReference>
<dbReference type="Gene3D" id="2.40.50.90">
    <property type="match status" value="1"/>
</dbReference>
<protein>
    <submittedName>
        <fullName evidence="2">Endonuclease YncB(Thermonuclease family)</fullName>
    </submittedName>
</protein>
<dbReference type="InterPro" id="IPR035437">
    <property type="entry name" value="SNase_OB-fold_sf"/>
</dbReference>
<accession>A0A7W8UCM3</accession>
<dbReference type="EMBL" id="JACHBK010000007">
    <property type="protein sequence ID" value="MBB5536863.1"/>
    <property type="molecule type" value="Genomic_DNA"/>
</dbReference>
<dbReference type="GO" id="GO:0004519">
    <property type="term" value="F:endonuclease activity"/>
    <property type="evidence" value="ECO:0007669"/>
    <property type="project" value="UniProtKB-KW"/>
</dbReference>
<proteinExistence type="predicted"/>
<evidence type="ECO:0000259" key="1">
    <source>
        <dbReference type="PROSITE" id="PS50830"/>
    </source>
</evidence>
<organism evidence="2 3">
    <name type="scientific">Rhizobium giardinii</name>
    <dbReference type="NCBI Taxonomy" id="56731"/>
    <lineage>
        <taxon>Bacteria</taxon>
        <taxon>Pseudomonadati</taxon>
        <taxon>Pseudomonadota</taxon>
        <taxon>Alphaproteobacteria</taxon>
        <taxon>Hyphomicrobiales</taxon>
        <taxon>Rhizobiaceae</taxon>
        <taxon>Rhizobium/Agrobacterium group</taxon>
        <taxon>Rhizobium</taxon>
    </lineage>
</organism>
<keyword evidence="2" id="KW-0378">Hydrolase</keyword>
<feature type="domain" description="TNase-like" evidence="1">
    <location>
        <begin position="35"/>
        <end position="155"/>
    </location>
</feature>
<dbReference type="InterPro" id="IPR016071">
    <property type="entry name" value="Staphylococal_nuclease_OB-fold"/>
</dbReference>